<protein>
    <recommendedName>
        <fullName evidence="3">C2H2-type domain-containing protein</fullName>
    </recommendedName>
</protein>
<dbReference type="GO" id="GO:0008270">
    <property type="term" value="F:zinc ion binding"/>
    <property type="evidence" value="ECO:0007669"/>
    <property type="project" value="UniProtKB-KW"/>
</dbReference>
<dbReference type="PROSITE" id="PS50157">
    <property type="entry name" value="ZINC_FINGER_C2H2_2"/>
    <property type="match status" value="2"/>
</dbReference>
<feature type="compositionally biased region" description="Polar residues" evidence="2">
    <location>
        <begin position="158"/>
        <end position="172"/>
    </location>
</feature>
<evidence type="ECO:0000256" key="1">
    <source>
        <dbReference type="PROSITE-ProRule" id="PRU00042"/>
    </source>
</evidence>
<dbReference type="AlphaFoldDB" id="A0A1B6HLP4"/>
<keyword evidence="1" id="KW-0479">Metal-binding</keyword>
<feature type="non-terminal residue" evidence="4">
    <location>
        <position position="1"/>
    </location>
</feature>
<evidence type="ECO:0000313" key="4">
    <source>
        <dbReference type="EMBL" id="JAS75584.1"/>
    </source>
</evidence>
<sequence length="292" mass="33024">EAVSAHRDSQGNKNPVDGDFHGFKPGDTFRVPFESASCTIIEPDEYIVDNSYPETNPLTIEDEVPMPSPGGSFCLGEEVLDGSLNIDVVERGEILRHDIRSLIHPINEIKCAAKSPKGERRPLLRSDLKLNKSVNRKSDESSGWISPADLETSKSQETEGSQEVQLGESANGSEEGCSFLKIESTKSLCKTPLKPPIKKKKAEFNVENPSNILNFKRKISCDSSPGNFKCNVCNRSYKYKRGLRQHQKLECNKPPQFPCPYCPRRFRYRQCIRDHVLNKHVEAFPVWYKKHC</sequence>
<feature type="domain" description="C2H2-type" evidence="3">
    <location>
        <begin position="257"/>
        <end position="285"/>
    </location>
</feature>
<dbReference type="Pfam" id="PF00096">
    <property type="entry name" value="zf-C2H2"/>
    <property type="match status" value="1"/>
</dbReference>
<dbReference type="Gene3D" id="3.30.160.60">
    <property type="entry name" value="Classic Zinc Finger"/>
    <property type="match status" value="1"/>
</dbReference>
<dbReference type="EMBL" id="GECU01032122">
    <property type="protein sequence ID" value="JAS75584.1"/>
    <property type="molecule type" value="Transcribed_RNA"/>
</dbReference>
<feature type="region of interest" description="Disordered" evidence="2">
    <location>
        <begin position="1"/>
        <end position="23"/>
    </location>
</feature>
<organism evidence="4">
    <name type="scientific">Homalodisca liturata</name>
    <dbReference type="NCBI Taxonomy" id="320908"/>
    <lineage>
        <taxon>Eukaryota</taxon>
        <taxon>Metazoa</taxon>
        <taxon>Ecdysozoa</taxon>
        <taxon>Arthropoda</taxon>
        <taxon>Hexapoda</taxon>
        <taxon>Insecta</taxon>
        <taxon>Pterygota</taxon>
        <taxon>Neoptera</taxon>
        <taxon>Paraneoptera</taxon>
        <taxon>Hemiptera</taxon>
        <taxon>Auchenorrhyncha</taxon>
        <taxon>Membracoidea</taxon>
        <taxon>Cicadellidae</taxon>
        <taxon>Cicadellinae</taxon>
        <taxon>Proconiini</taxon>
        <taxon>Homalodisca</taxon>
    </lineage>
</organism>
<feature type="region of interest" description="Disordered" evidence="2">
    <location>
        <begin position="134"/>
        <end position="172"/>
    </location>
</feature>
<evidence type="ECO:0000259" key="3">
    <source>
        <dbReference type="PROSITE" id="PS50157"/>
    </source>
</evidence>
<reference evidence="4" key="1">
    <citation type="submission" date="2015-11" db="EMBL/GenBank/DDBJ databases">
        <title>De novo transcriptome assembly of four potential Pierce s Disease insect vectors from Arizona vineyards.</title>
        <authorList>
            <person name="Tassone E.E."/>
        </authorList>
    </citation>
    <scope>NUCLEOTIDE SEQUENCE</scope>
</reference>
<evidence type="ECO:0000256" key="2">
    <source>
        <dbReference type="SAM" id="MobiDB-lite"/>
    </source>
</evidence>
<name>A0A1B6HLP4_9HEMI</name>
<feature type="domain" description="C2H2-type" evidence="3">
    <location>
        <begin position="228"/>
        <end position="255"/>
    </location>
</feature>
<accession>A0A1B6HLP4</accession>
<dbReference type="InterPro" id="IPR036236">
    <property type="entry name" value="Znf_C2H2_sf"/>
</dbReference>
<dbReference type="SUPFAM" id="SSF57667">
    <property type="entry name" value="beta-beta-alpha zinc fingers"/>
    <property type="match status" value="1"/>
</dbReference>
<dbReference type="PROSITE" id="PS00028">
    <property type="entry name" value="ZINC_FINGER_C2H2_1"/>
    <property type="match status" value="1"/>
</dbReference>
<keyword evidence="1" id="KW-0863">Zinc-finger</keyword>
<keyword evidence="1" id="KW-0862">Zinc</keyword>
<dbReference type="InterPro" id="IPR013087">
    <property type="entry name" value="Znf_C2H2_type"/>
</dbReference>
<gene>
    <name evidence="4" type="ORF">g.7981</name>
</gene>
<dbReference type="SMART" id="SM00355">
    <property type="entry name" value="ZnF_C2H2"/>
    <property type="match status" value="2"/>
</dbReference>
<proteinExistence type="predicted"/>